<sequence length="150" mass="16937">MFRIIALNTVKEGAFRPLLQPLRGFSFTSIALAAKIYKFEDVKKLVQNPTATRKLIDVREENEFNEFSIPTSINIPIKKTPGALGLSTTEFEDLFKFAKPNQQNDELIFFCSNGKRAEAAEELARSYGYKNTAVYPGSVTEWVYKNGKST</sequence>
<dbReference type="STRING" id="1071382.H2AQI1"/>
<dbReference type="HOGENOM" id="CLU_089574_0_2_1"/>
<dbReference type="GeneID" id="13883091"/>
<dbReference type="GO" id="GO:0006790">
    <property type="term" value="P:sulfur compound metabolic process"/>
    <property type="evidence" value="ECO:0007669"/>
    <property type="project" value="EnsemblFungi"/>
</dbReference>
<dbReference type="EMBL" id="HE650822">
    <property type="protein sequence ID" value="CCF56631.1"/>
    <property type="molecule type" value="Genomic_DNA"/>
</dbReference>
<dbReference type="InterPro" id="IPR036873">
    <property type="entry name" value="Rhodanese-like_dom_sf"/>
</dbReference>
<dbReference type="Gene3D" id="3.40.250.10">
    <property type="entry name" value="Rhodanese-like domain"/>
    <property type="match status" value="1"/>
</dbReference>
<dbReference type="OrthoDB" id="566238at2759"/>
<evidence type="ECO:0000259" key="1">
    <source>
        <dbReference type="PROSITE" id="PS50206"/>
    </source>
</evidence>
<name>H2AQI1_KAZAF</name>
<dbReference type="InParanoid" id="H2AQI1"/>
<keyword evidence="3" id="KW-1185">Reference proteome</keyword>
<gene>
    <name evidence="2" type="primary">KAFR0B03340</name>
    <name evidence="2" type="ORF">KAFR_0B03340</name>
</gene>
<organism evidence="2 3">
    <name type="scientific">Kazachstania africana (strain ATCC 22294 / BCRC 22015 / CBS 2517 / CECT 1963 / NBRC 1671 / NRRL Y-8276)</name>
    <name type="common">Yeast</name>
    <name type="synonym">Kluyveromyces africanus</name>
    <dbReference type="NCBI Taxonomy" id="1071382"/>
    <lineage>
        <taxon>Eukaryota</taxon>
        <taxon>Fungi</taxon>
        <taxon>Dikarya</taxon>
        <taxon>Ascomycota</taxon>
        <taxon>Saccharomycotina</taxon>
        <taxon>Saccharomycetes</taxon>
        <taxon>Saccharomycetales</taxon>
        <taxon>Saccharomycetaceae</taxon>
        <taxon>Kazachstania</taxon>
    </lineage>
</organism>
<dbReference type="PANTHER" id="PTHR44086:SF10">
    <property type="entry name" value="THIOSULFATE SULFURTRANSFERASE_RHODANESE-LIKE DOMAIN-CONTAINING PROTEIN 3"/>
    <property type="match status" value="1"/>
</dbReference>
<dbReference type="AlphaFoldDB" id="H2AQI1"/>
<dbReference type="GO" id="GO:0004792">
    <property type="term" value="F:thiosulfate-cyanide sulfurtransferase activity"/>
    <property type="evidence" value="ECO:0007669"/>
    <property type="project" value="EnsemblFungi"/>
</dbReference>
<dbReference type="RefSeq" id="XP_003955766.1">
    <property type="nucleotide sequence ID" value="XM_003955717.1"/>
</dbReference>
<evidence type="ECO:0000313" key="2">
    <source>
        <dbReference type="EMBL" id="CCF56631.1"/>
    </source>
</evidence>
<dbReference type="PROSITE" id="PS50206">
    <property type="entry name" value="RHODANESE_3"/>
    <property type="match status" value="1"/>
</dbReference>
<accession>H2AQI1</accession>
<dbReference type="KEGG" id="kaf:KAFR_0B03340"/>
<proteinExistence type="predicted"/>
<dbReference type="InterPro" id="IPR001763">
    <property type="entry name" value="Rhodanese-like_dom"/>
</dbReference>
<dbReference type="SUPFAM" id="SSF52821">
    <property type="entry name" value="Rhodanese/Cell cycle control phosphatase"/>
    <property type="match status" value="1"/>
</dbReference>
<protein>
    <recommendedName>
        <fullName evidence="1">Rhodanese domain-containing protein</fullName>
    </recommendedName>
</protein>
<dbReference type="PANTHER" id="PTHR44086">
    <property type="entry name" value="THIOSULFATE SULFURTRANSFERASE RDL2, MITOCHONDRIAL-RELATED"/>
    <property type="match status" value="1"/>
</dbReference>
<dbReference type="Proteomes" id="UP000005220">
    <property type="component" value="Chromosome 2"/>
</dbReference>
<dbReference type="GO" id="GO:0005739">
    <property type="term" value="C:mitochondrion"/>
    <property type="evidence" value="ECO:0007669"/>
    <property type="project" value="TreeGrafter"/>
</dbReference>
<feature type="domain" description="Rhodanese" evidence="1">
    <location>
        <begin position="55"/>
        <end position="144"/>
    </location>
</feature>
<dbReference type="eggNOG" id="KOG1530">
    <property type="taxonomic scope" value="Eukaryota"/>
</dbReference>
<reference evidence="2 3" key="1">
    <citation type="journal article" date="2011" name="Proc. Natl. Acad. Sci. U.S.A.">
        <title>Evolutionary erosion of yeast sex chromosomes by mating-type switching accidents.</title>
        <authorList>
            <person name="Gordon J.L."/>
            <person name="Armisen D."/>
            <person name="Proux-Wera E."/>
            <person name="Oheigeartaigh S.S."/>
            <person name="Byrne K.P."/>
            <person name="Wolfe K.H."/>
        </authorList>
    </citation>
    <scope>NUCLEOTIDE SEQUENCE [LARGE SCALE GENOMIC DNA]</scope>
    <source>
        <strain evidence="3">ATCC 22294 / BCRC 22015 / CBS 2517 / CECT 1963 / NBRC 1671 / NRRL Y-8276</strain>
    </source>
</reference>
<dbReference type="Pfam" id="PF00581">
    <property type="entry name" value="Rhodanese"/>
    <property type="match status" value="1"/>
</dbReference>
<dbReference type="SMART" id="SM00450">
    <property type="entry name" value="RHOD"/>
    <property type="match status" value="1"/>
</dbReference>
<evidence type="ECO:0000313" key="3">
    <source>
        <dbReference type="Proteomes" id="UP000005220"/>
    </source>
</evidence>